<name>A0A9D1TEP9_9FIRM</name>
<dbReference type="SUPFAM" id="SSF46785">
    <property type="entry name" value="Winged helix' DNA-binding domain"/>
    <property type="match status" value="1"/>
</dbReference>
<dbReference type="PROSITE" id="PS50995">
    <property type="entry name" value="HTH_MARR_2"/>
    <property type="match status" value="1"/>
</dbReference>
<evidence type="ECO:0000256" key="1">
    <source>
        <dbReference type="ARBA" id="ARBA00023015"/>
    </source>
</evidence>
<evidence type="ECO:0000313" key="5">
    <source>
        <dbReference type="EMBL" id="HIV38383.1"/>
    </source>
</evidence>
<dbReference type="PANTHER" id="PTHR42756">
    <property type="entry name" value="TRANSCRIPTIONAL REGULATOR, MARR"/>
    <property type="match status" value="1"/>
</dbReference>
<dbReference type="InterPro" id="IPR036390">
    <property type="entry name" value="WH_DNA-bd_sf"/>
</dbReference>
<dbReference type="GO" id="GO:0003700">
    <property type="term" value="F:DNA-binding transcription factor activity"/>
    <property type="evidence" value="ECO:0007669"/>
    <property type="project" value="InterPro"/>
</dbReference>
<reference evidence="5" key="1">
    <citation type="journal article" date="2021" name="PeerJ">
        <title>Extensive microbial diversity within the chicken gut microbiome revealed by metagenomics and culture.</title>
        <authorList>
            <person name="Gilroy R."/>
            <person name="Ravi A."/>
            <person name="Getino M."/>
            <person name="Pursley I."/>
            <person name="Horton D.L."/>
            <person name="Alikhan N.F."/>
            <person name="Baker D."/>
            <person name="Gharbi K."/>
            <person name="Hall N."/>
            <person name="Watson M."/>
            <person name="Adriaenssens E.M."/>
            <person name="Foster-Nyarko E."/>
            <person name="Jarju S."/>
            <person name="Secka A."/>
            <person name="Antonio M."/>
            <person name="Oren A."/>
            <person name="Chaudhuri R.R."/>
            <person name="La Ragione R."/>
            <person name="Hildebrand F."/>
            <person name="Pallen M.J."/>
        </authorList>
    </citation>
    <scope>NUCLEOTIDE SEQUENCE</scope>
    <source>
        <strain evidence="5">CHK195-9823</strain>
    </source>
</reference>
<dbReference type="Pfam" id="PF01047">
    <property type="entry name" value="MarR"/>
    <property type="match status" value="1"/>
</dbReference>
<dbReference type="SMART" id="SM00347">
    <property type="entry name" value="HTH_MARR"/>
    <property type="match status" value="1"/>
</dbReference>
<dbReference type="PRINTS" id="PR00598">
    <property type="entry name" value="HTHMARR"/>
</dbReference>
<feature type="domain" description="HTH marR-type" evidence="4">
    <location>
        <begin position="1"/>
        <end position="134"/>
    </location>
</feature>
<evidence type="ECO:0000313" key="6">
    <source>
        <dbReference type="Proteomes" id="UP000886814"/>
    </source>
</evidence>
<dbReference type="InterPro" id="IPR000835">
    <property type="entry name" value="HTH_MarR-typ"/>
</dbReference>
<keyword evidence="2" id="KW-0238">DNA-binding</keyword>
<dbReference type="AlphaFoldDB" id="A0A9D1TEP9"/>
<comment type="caution">
    <text evidence="5">The sequence shown here is derived from an EMBL/GenBank/DDBJ whole genome shotgun (WGS) entry which is preliminary data.</text>
</comment>
<dbReference type="EMBL" id="DXIQ01000031">
    <property type="protein sequence ID" value="HIV38383.1"/>
    <property type="molecule type" value="Genomic_DNA"/>
</dbReference>
<dbReference type="GO" id="GO:0003677">
    <property type="term" value="F:DNA binding"/>
    <property type="evidence" value="ECO:0007669"/>
    <property type="project" value="UniProtKB-KW"/>
</dbReference>
<proteinExistence type="predicted"/>
<keyword evidence="1" id="KW-0805">Transcription regulation</keyword>
<dbReference type="PANTHER" id="PTHR42756:SF1">
    <property type="entry name" value="TRANSCRIPTIONAL REPRESSOR OF EMRAB OPERON"/>
    <property type="match status" value="1"/>
</dbReference>
<sequence length="148" mass="17027">MSLSYHYMLMANHVILQKKLFLSLKDTGLTLGQPKVLDFLREKDGAAQKEIAAACHIEPASLTTILNGMEEKGLIQRKSLNGNRRSWHIFLTDRGKEMVEAVDKGFEELEDQAFSGISVEEQESFLKTFEKIYHNMKTLEEKKHDRKN</sequence>
<evidence type="ECO:0000256" key="3">
    <source>
        <dbReference type="ARBA" id="ARBA00023163"/>
    </source>
</evidence>
<accession>A0A9D1TEP9</accession>
<dbReference type="InterPro" id="IPR036388">
    <property type="entry name" value="WH-like_DNA-bd_sf"/>
</dbReference>
<gene>
    <name evidence="5" type="ORF">H9747_05190</name>
</gene>
<dbReference type="Proteomes" id="UP000886814">
    <property type="component" value="Unassembled WGS sequence"/>
</dbReference>
<reference evidence="5" key="2">
    <citation type="submission" date="2021-04" db="EMBL/GenBank/DDBJ databases">
        <authorList>
            <person name="Gilroy R."/>
        </authorList>
    </citation>
    <scope>NUCLEOTIDE SEQUENCE</scope>
    <source>
        <strain evidence="5">CHK195-9823</strain>
    </source>
</reference>
<evidence type="ECO:0000256" key="2">
    <source>
        <dbReference type="ARBA" id="ARBA00023125"/>
    </source>
</evidence>
<keyword evidence="3" id="KW-0804">Transcription</keyword>
<dbReference type="Gene3D" id="1.10.10.10">
    <property type="entry name" value="Winged helix-like DNA-binding domain superfamily/Winged helix DNA-binding domain"/>
    <property type="match status" value="1"/>
</dbReference>
<organism evidence="5 6">
    <name type="scientific">Candidatus Blautia stercorigallinarum</name>
    <dbReference type="NCBI Taxonomy" id="2838501"/>
    <lineage>
        <taxon>Bacteria</taxon>
        <taxon>Bacillati</taxon>
        <taxon>Bacillota</taxon>
        <taxon>Clostridia</taxon>
        <taxon>Lachnospirales</taxon>
        <taxon>Lachnospiraceae</taxon>
        <taxon>Blautia</taxon>
    </lineage>
</organism>
<protein>
    <submittedName>
        <fullName evidence="5">MarR family transcriptional regulator</fullName>
    </submittedName>
</protein>
<evidence type="ECO:0000259" key="4">
    <source>
        <dbReference type="PROSITE" id="PS50995"/>
    </source>
</evidence>